<dbReference type="EMBL" id="HG793130">
    <property type="protein sequence ID" value="CDK29384.1"/>
    <property type="molecule type" value="Genomic_DNA"/>
</dbReference>
<dbReference type="STRING" id="1382522.W6MRN7"/>
<dbReference type="SMART" id="SM00535">
    <property type="entry name" value="RIBOc"/>
    <property type="match status" value="1"/>
</dbReference>
<protein>
    <recommendedName>
        <fullName evidence="2">ribonuclease III</fullName>
        <ecNumber evidence="2">3.1.26.3</ecNumber>
    </recommendedName>
</protein>
<name>W6MRN7_9ASCO</name>
<evidence type="ECO:0000259" key="10">
    <source>
        <dbReference type="PROSITE" id="PS50142"/>
    </source>
</evidence>
<dbReference type="PANTHER" id="PTHR11207:SF0">
    <property type="entry name" value="RIBONUCLEASE 3"/>
    <property type="match status" value="1"/>
</dbReference>
<reference evidence="11" key="2">
    <citation type="submission" date="2014-02" db="EMBL/GenBank/DDBJ databases">
        <title>Complete DNA sequence of /Kuraishia capsulata/ illustrates novel genomic features among budding yeasts (/Saccharomycotina/).</title>
        <authorList>
            <person name="Morales L."/>
            <person name="Noel B."/>
            <person name="Porcel B."/>
            <person name="Marcet-Houben M."/>
            <person name="Hullo M-F."/>
            <person name="Sacerdot C."/>
            <person name="Tekaia F."/>
            <person name="Leh-Louis V."/>
            <person name="Despons L."/>
            <person name="Khanna V."/>
            <person name="Aury J-M."/>
            <person name="Barbe V."/>
            <person name="Couloux A."/>
            <person name="Labadie K."/>
            <person name="Pelletier E."/>
            <person name="Souciet J-L."/>
            <person name="Boekhout T."/>
            <person name="Gabaldon T."/>
            <person name="Wincker P."/>
            <person name="Dujon B."/>
        </authorList>
    </citation>
    <scope>NUCLEOTIDE SEQUENCE</scope>
    <source>
        <strain evidence="11">CBS 1993</strain>
    </source>
</reference>
<keyword evidence="12" id="KW-1185">Reference proteome</keyword>
<keyword evidence="4" id="KW-0255">Endonuclease</keyword>
<evidence type="ECO:0000256" key="6">
    <source>
        <dbReference type="ARBA" id="ARBA00022884"/>
    </source>
</evidence>
<dbReference type="Pfam" id="PF00035">
    <property type="entry name" value="dsrm"/>
    <property type="match status" value="1"/>
</dbReference>
<dbReference type="InterPro" id="IPR044449">
    <property type="entry name" value="Rnt1/Pac1_DSRM_fungi"/>
</dbReference>
<dbReference type="Gene3D" id="1.10.1520.10">
    <property type="entry name" value="Ribonuclease III domain"/>
    <property type="match status" value="1"/>
</dbReference>
<keyword evidence="6 7" id="KW-0694">RNA-binding</keyword>
<dbReference type="Pfam" id="PF18497">
    <property type="entry name" value="RNase_3_N"/>
    <property type="match status" value="1"/>
</dbReference>
<gene>
    <name evidence="11" type="ORF">KUCA_T00005372001</name>
</gene>
<dbReference type="AlphaFoldDB" id="W6MRN7"/>
<dbReference type="GeneID" id="34522759"/>
<dbReference type="GO" id="GO:0006364">
    <property type="term" value="P:rRNA processing"/>
    <property type="evidence" value="ECO:0007669"/>
    <property type="project" value="InterPro"/>
</dbReference>
<feature type="domain" description="DRBM" evidence="9">
    <location>
        <begin position="322"/>
        <end position="391"/>
    </location>
</feature>
<dbReference type="SUPFAM" id="SSF69065">
    <property type="entry name" value="RNase III domain-like"/>
    <property type="match status" value="1"/>
</dbReference>
<dbReference type="CDD" id="cd19876">
    <property type="entry name" value="DSRM_RNT1p-like"/>
    <property type="match status" value="1"/>
</dbReference>
<evidence type="ECO:0000256" key="8">
    <source>
        <dbReference type="SAM" id="MobiDB-lite"/>
    </source>
</evidence>
<evidence type="ECO:0000256" key="4">
    <source>
        <dbReference type="ARBA" id="ARBA00022759"/>
    </source>
</evidence>
<dbReference type="GO" id="GO:0034963">
    <property type="term" value="P:box C/D sno(s)RNA processing"/>
    <property type="evidence" value="ECO:0007669"/>
    <property type="project" value="UniProtKB-ARBA"/>
</dbReference>
<organism evidence="11 12">
    <name type="scientific">Kuraishia capsulata CBS 1993</name>
    <dbReference type="NCBI Taxonomy" id="1382522"/>
    <lineage>
        <taxon>Eukaryota</taxon>
        <taxon>Fungi</taxon>
        <taxon>Dikarya</taxon>
        <taxon>Ascomycota</taxon>
        <taxon>Saccharomycotina</taxon>
        <taxon>Pichiomycetes</taxon>
        <taxon>Pichiales</taxon>
        <taxon>Pichiaceae</taxon>
        <taxon>Kuraishia</taxon>
    </lineage>
</organism>
<evidence type="ECO:0000256" key="1">
    <source>
        <dbReference type="ARBA" id="ARBA00000109"/>
    </source>
</evidence>
<dbReference type="HOGENOM" id="CLU_026251_0_0_1"/>
<dbReference type="Proteomes" id="UP000019384">
    <property type="component" value="Unassembled WGS sequence"/>
</dbReference>
<dbReference type="SUPFAM" id="SSF54768">
    <property type="entry name" value="dsRNA-binding domain-like"/>
    <property type="match status" value="1"/>
</dbReference>
<sequence length="444" mass="48975">MGSKKRVAMDASSEISGSLPKKVRGSEDTASSTTAYTDRRRTGKLQMVDVYTLENVVRQLQMAMKTIVNIAPGSDEIKSLSDSSTEDPEKVEILATYSASARMKLATLLKDAIENGRLKDFYEAITSYDGSAGAETFQLSDVELSRHETPVPKKNASRTSGGDYPPPLVPIASLSLLARVFTHKSRVNNKLSKDLARQLHNERLELTGDSVLNTCITMILNEEFPQASEGQITVWRSKLVSNANLVKWARLYKFDEKLHKETQEASLEKGKQKIFADVFEAYVGALSMEAGTDLKRIRDWLYDLSRPMLASFAKEGQGLLYDPQAKVTLYALIGSAKLSPRYTILVAGDGNDDSFEVSCTMGGEELARAKGRSYKEASSKAAAKALEDREALSKYSMERKLATRDEQKVTGTEKPVDIALEGSVEGTKKQKKSKSKKNPEENQA</sequence>
<feature type="domain" description="RNase III" evidence="10">
    <location>
        <begin position="176"/>
        <end position="291"/>
    </location>
</feature>
<dbReference type="GO" id="GO:0005654">
    <property type="term" value="C:nucleoplasm"/>
    <property type="evidence" value="ECO:0007669"/>
    <property type="project" value="TreeGrafter"/>
</dbReference>
<accession>W6MRN7</accession>
<dbReference type="PANTHER" id="PTHR11207">
    <property type="entry name" value="RIBONUCLEASE III"/>
    <property type="match status" value="1"/>
</dbReference>
<evidence type="ECO:0000256" key="5">
    <source>
        <dbReference type="ARBA" id="ARBA00022801"/>
    </source>
</evidence>
<dbReference type="GO" id="GO:0034475">
    <property type="term" value="P:U4 snRNA 3'-end processing"/>
    <property type="evidence" value="ECO:0007669"/>
    <property type="project" value="UniProtKB-ARBA"/>
</dbReference>
<feature type="region of interest" description="Disordered" evidence="8">
    <location>
        <begin position="144"/>
        <end position="164"/>
    </location>
</feature>
<keyword evidence="3" id="KW-0540">Nuclease</keyword>
<proteinExistence type="predicted"/>
<dbReference type="FunFam" id="1.10.1520.10:FF:000001">
    <property type="entry name" value="Ribonuclease 3"/>
    <property type="match status" value="1"/>
</dbReference>
<reference evidence="11" key="1">
    <citation type="submission" date="2013-12" db="EMBL/GenBank/DDBJ databases">
        <authorList>
            <person name="Genoscope - CEA"/>
        </authorList>
    </citation>
    <scope>NUCLEOTIDE SEQUENCE</scope>
    <source>
        <strain evidence="11">CBS 1993</strain>
    </source>
</reference>
<dbReference type="RefSeq" id="XP_022461371.1">
    <property type="nucleotide sequence ID" value="XM_022600561.1"/>
</dbReference>
<dbReference type="CDD" id="cd00593">
    <property type="entry name" value="RIBOc"/>
    <property type="match status" value="1"/>
</dbReference>
<dbReference type="GO" id="GO:0004525">
    <property type="term" value="F:ribonuclease III activity"/>
    <property type="evidence" value="ECO:0007669"/>
    <property type="project" value="UniProtKB-EC"/>
</dbReference>
<dbReference type="Gene3D" id="3.30.160.20">
    <property type="match status" value="1"/>
</dbReference>
<evidence type="ECO:0000259" key="9">
    <source>
        <dbReference type="PROSITE" id="PS50137"/>
    </source>
</evidence>
<dbReference type="PROSITE" id="PS50137">
    <property type="entry name" value="DS_RBD"/>
    <property type="match status" value="1"/>
</dbReference>
<dbReference type="Pfam" id="PF00636">
    <property type="entry name" value="Ribonuclease_3"/>
    <property type="match status" value="1"/>
</dbReference>
<dbReference type="EC" id="3.1.26.3" evidence="2"/>
<dbReference type="InterPro" id="IPR036389">
    <property type="entry name" value="RNase_III_sf"/>
</dbReference>
<dbReference type="GO" id="GO:0003725">
    <property type="term" value="F:double-stranded RNA binding"/>
    <property type="evidence" value="ECO:0007669"/>
    <property type="project" value="InterPro"/>
</dbReference>
<dbReference type="PROSITE" id="PS50142">
    <property type="entry name" value="RNASE_3_2"/>
    <property type="match status" value="1"/>
</dbReference>
<dbReference type="InterPro" id="IPR040540">
    <property type="entry name" value="RNase_3_N"/>
</dbReference>
<evidence type="ECO:0000256" key="3">
    <source>
        <dbReference type="ARBA" id="ARBA00022722"/>
    </source>
</evidence>
<keyword evidence="5" id="KW-0378">Hydrolase</keyword>
<comment type="catalytic activity">
    <reaction evidence="1">
        <text>Endonucleolytic cleavage to 5'-phosphomonoester.</text>
        <dbReference type="EC" id="3.1.26.3"/>
    </reaction>
</comment>
<evidence type="ECO:0000313" key="12">
    <source>
        <dbReference type="Proteomes" id="UP000019384"/>
    </source>
</evidence>
<dbReference type="GO" id="GO:0030847">
    <property type="term" value="P:termination of RNA polymerase II transcription, exosome-dependent"/>
    <property type="evidence" value="ECO:0007669"/>
    <property type="project" value="UniProtKB-ARBA"/>
</dbReference>
<evidence type="ECO:0000256" key="2">
    <source>
        <dbReference type="ARBA" id="ARBA00012177"/>
    </source>
</evidence>
<dbReference type="SMART" id="SM00358">
    <property type="entry name" value="DSRM"/>
    <property type="match status" value="1"/>
</dbReference>
<dbReference type="InterPro" id="IPR014720">
    <property type="entry name" value="dsRBD_dom"/>
</dbReference>
<evidence type="ECO:0000256" key="7">
    <source>
        <dbReference type="PROSITE-ProRule" id="PRU00266"/>
    </source>
</evidence>
<evidence type="ECO:0000313" key="11">
    <source>
        <dbReference type="EMBL" id="CDK29384.1"/>
    </source>
</evidence>
<feature type="region of interest" description="Disordered" evidence="8">
    <location>
        <begin position="1"/>
        <end position="38"/>
    </location>
</feature>
<dbReference type="InterPro" id="IPR000999">
    <property type="entry name" value="RNase_III_dom"/>
</dbReference>
<feature type="region of interest" description="Disordered" evidence="8">
    <location>
        <begin position="402"/>
        <end position="444"/>
    </location>
</feature>
<dbReference type="OrthoDB" id="2392202at2759"/>